<keyword evidence="4" id="KW-1185">Reference proteome</keyword>
<evidence type="ECO:0000313" key="3">
    <source>
        <dbReference type="EMBL" id="SIT38800.1"/>
    </source>
</evidence>
<dbReference type="OrthoDB" id="5298576at2"/>
<dbReference type="InterPro" id="IPR010127">
    <property type="entry name" value="Phasin_subfam-1"/>
</dbReference>
<dbReference type="NCBIfam" id="TIGR01841">
    <property type="entry name" value="phasin"/>
    <property type="match status" value="1"/>
</dbReference>
<feature type="domain" description="Phasin" evidence="2">
    <location>
        <begin position="7"/>
        <end position="106"/>
    </location>
</feature>
<proteinExistence type="predicted"/>
<evidence type="ECO:0000259" key="2">
    <source>
        <dbReference type="Pfam" id="PF09361"/>
    </source>
</evidence>
<evidence type="ECO:0000313" key="4">
    <source>
        <dbReference type="Proteomes" id="UP000195569"/>
    </source>
</evidence>
<dbReference type="Proteomes" id="UP000195569">
    <property type="component" value="Unassembled WGS sequence"/>
</dbReference>
<keyword evidence="1" id="KW-0175">Coiled coil</keyword>
<protein>
    <submittedName>
        <fullName evidence="3">Phasin family protein</fullName>
    </submittedName>
</protein>
<dbReference type="AlphaFoldDB" id="A0A1N7RUK5"/>
<gene>
    <name evidence="3" type="ORF">BN2476_190022</name>
</gene>
<feature type="coiled-coil region" evidence="1">
    <location>
        <begin position="157"/>
        <end position="184"/>
    </location>
</feature>
<dbReference type="InterPro" id="IPR018968">
    <property type="entry name" value="Phasin"/>
</dbReference>
<organism evidence="3 4">
    <name type="scientific">Paraburkholderia piptadeniae</name>
    <dbReference type="NCBI Taxonomy" id="1701573"/>
    <lineage>
        <taxon>Bacteria</taxon>
        <taxon>Pseudomonadati</taxon>
        <taxon>Pseudomonadota</taxon>
        <taxon>Betaproteobacteria</taxon>
        <taxon>Burkholderiales</taxon>
        <taxon>Burkholderiaceae</taxon>
        <taxon>Paraburkholderia</taxon>
    </lineage>
</organism>
<comment type="caution">
    <text evidence="3">The sequence shown here is derived from an EMBL/GenBank/DDBJ whole genome shotgun (WGS) entry which is preliminary data.</text>
</comment>
<dbReference type="RefSeq" id="WP_087733778.1">
    <property type="nucleotide sequence ID" value="NZ_CYGY02000019.1"/>
</dbReference>
<sequence length="194" mass="20855">MADFQGQVATAQQANLDFFFGLAGSMLEGEEKLVRLNLDTAKTALADWYQRVQVGLAKKDDQEEVTGLQDALALHSAEKVLTYERQVAEIASSTQTHLTEVVNARYQVVSRQVQSFVENLAQNAPVGSEAAIAFLKQAITLANTTQEGVQKATKQVVEVAQSNLEAATKAASEVTEAADEAVEKAAKAAKTTKQ</sequence>
<evidence type="ECO:0000256" key="1">
    <source>
        <dbReference type="SAM" id="Coils"/>
    </source>
</evidence>
<accession>A0A1N7RUK5</accession>
<dbReference type="Pfam" id="PF09361">
    <property type="entry name" value="Phasin_2"/>
    <property type="match status" value="1"/>
</dbReference>
<dbReference type="EMBL" id="CYGY02000019">
    <property type="protein sequence ID" value="SIT38800.1"/>
    <property type="molecule type" value="Genomic_DNA"/>
</dbReference>
<name>A0A1N7RUK5_9BURK</name>
<reference evidence="3" key="1">
    <citation type="submission" date="2016-12" db="EMBL/GenBank/DDBJ databases">
        <authorList>
            <person name="Moulin L."/>
        </authorList>
    </citation>
    <scope>NUCLEOTIDE SEQUENCE [LARGE SCALE GENOMIC DNA]</scope>
    <source>
        <strain evidence="3">STM 7183</strain>
    </source>
</reference>